<dbReference type="HOGENOM" id="CLU_2194196_0_0_11"/>
<dbReference type="SUPFAM" id="SSF47413">
    <property type="entry name" value="lambda repressor-like DNA-binding domains"/>
    <property type="match status" value="1"/>
</dbReference>
<gene>
    <name evidence="1" type="ORF">KR76_01730</name>
</gene>
<dbReference type="RefSeq" id="WP_038676181.1">
    <property type="nucleotide sequence ID" value="NZ_BJMC01000025.1"/>
</dbReference>
<dbReference type="KEGG" id="psim:KR76_01730"/>
<reference evidence="1 2" key="1">
    <citation type="journal article" date="2015" name="Genome Announc.">
        <title>Complete Genome Sequence of Steroid-Transforming Nocardioides simplex VKM Ac-2033D.</title>
        <authorList>
            <person name="Shtratnikova V.Y."/>
            <person name="Schelkunov M.I."/>
            <person name="Pekov Y.A."/>
            <person name="Fokina V.V."/>
            <person name="Logacheva M.D."/>
            <person name="Sokolov S.L."/>
            <person name="Bragin E.Y."/>
            <person name="Ashapkin V.V."/>
            <person name="Donova M.V."/>
        </authorList>
    </citation>
    <scope>NUCLEOTIDE SEQUENCE [LARGE SCALE GENOMIC DNA]</scope>
    <source>
        <strain evidence="1 2">VKM Ac-2033D</strain>
    </source>
</reference>
<organism evidence="1 2">
    <name type="scientific">Nocardioides simplex</name>
    <name type="common">Arthrobacter simplex</name>
    <dbReference type="NCBI Taxonomy" id="2045"/>
    <lineage>
        <taxon>Bacteria</taxon>
        <taxon>Bacillati</taxon>
        <taxon>Actinomycetota</taxon>
        <taxon>Actinomycetes</taxon>
        <taxon>Propionibacteriales</taxon>
        <taxon>Nocardioidaceae</taxon>
        <taxon>Pimelobacter</taxon>
    </lineage>
</organism>
<evidence type="ECO:0000313" key="2">
    <source>
        <dbReference type="Proteomes" id="UP000030300"/>
    </source>
</evidence>
<evidence type="ECO:0000313" key="1">
    <source>
        <dbReference type="EMBL" id="AIY15805.1"/>
    </source>
</evidence>
<dbReference type="SMART" id="SM00530">
    <property type="entry name" value="HTH_XRE"/>
    <property type="match status" value="1"/>
</dbReference>
<dbReference type="Proteomes" id="UP000030300">
    <property type="component" value="Chromosome"/>
</dbReference>
<dbReference type="CDD" id="cd00093">
    <property type="entry name" value="HTH_XRE"/>
    <property type="match status" value="1"/>
</dbReference>
<dbReference type="STRING" id="2045.KR76_01730"/>
<dbReference type="Gene3D" id="1.10.260.40">
    <property type="entry name" value="lambda repressor-like DNA-binding domains"/>
    <property type="match status" value="1"/>
</dbReference>
<proteinExistence type="predicted"/>
<dbReference type="OrthoDB" id="3213425at2"/>
<accession>A0A0A1DKA2</accession>
<dbReference type="Pfam" id="PF13560">
    <property type="entry name" value="HTH_31"/>
    <property type="match status" value="1"/>
</dbReference>
<sequence>MTEQDSRDFAAALGAEIASWRKRRKLSRGDLGALVDLSETTIGRIERGNVAAAAATADVWRISAALGLTFSDLVRRAEEAINLSGPRENLGAVASTEAGDFEPGDLED</sequence>
<protein>
    <submittedName>
        <fullName evidence="1">Uncharacterized protein</fullName>
    </submittedName>
</protein>
<dbReference type="GO" id="GO:0003677">
    <property type="term" value="F:DNA binding"/>
    <property type="evidence" value="ECO:0007669"/>
    <property type="project" value="InterPro"/>
</dbReference>
<dbReference type="InterPro" id="IPR010982">
    <property type="entry name" value="Lambda_DNA-bd_dom_sf"/>
</dbReference>
<dbReference type="EMBL" id="CP009896">
    <property type="protein sequence ID" value="AIY15805.1"/>
    <property type="molecule type" value="Genomic_DNA"/>
</dbReference>
<dbReference type="InterPro" id="IPR001387">
    <property type="entry name" value="Cro/C1-type_HTH"/>
</dbReference>
<keyword evidence="2" id="KW-1185">Reference proteome</keyword>
<dbReference type="AlphaFoldDB" id="A0A0A1DKA2"/>
<name>A0A0A1DKA2_NOCSI</name>
<dbReference type="PROSITE" id="PS50943">
    <property type="entry name" value="HTH_CROC1"/>
    <property type="match status" value="1"/>
</dbReference>
<dbReference type="GeneID" id="96607711"/>